<keyword evidence="10" id="KW-1185">Reference proteome</keyword>
<dbReference type="AlphaFoldDB" id="A0A7J9L0N2"/>
<keyword evidence="3" id="KW-0963">Cytoplasm</keyword>
<name>A0A7J9L0N2_GOSSC</name>
<protein>
    <recommendedName>
        <fullName evidence="8">TPX2 C-terminal domain-containing protein</fullName>
    </recommendedName>
</protein>
<dbReference type="Pfam" id="PF06886">
    <property type="entry name" value="TPX2"/>
    <property type="match status" value="1"/>
</dbReference>
<sequence length="528" mass="58320">MGRELTEVHMDVKPNGLVKSIVNRVNLQGTEPNILTVKKGATENSVIEDGQEKQDVLCVKSTNFSTDIPEEKNEKAEDQKSADNKLSTAESKSTSVENTHANDTTSETGANGMETVNSTPSPTSAKDSEPNRPMTPLMSKKPSQPYERKHPDEDDTWSVASSTAIYARRSRLRVTVGSSPTFRSAERAEKRREFYQKLEEKHRALEAERSQWEARTKEEQAEALKELRKSMVVKANPVPSFYYEGPPPKVELKKLPLTRPKSPNLTRRMSCGDLVPSTQVEKTKACSRTNRHSLGNEVQRPTTANMVKSKIQVSGQISNSNGTHKVKDQAKQEQVKFTAGVSADPHVGIIGGGMAGLLCALSLEKRGVNSTLFDTGMHGLGGRMGTRVIDPQQLIFDHAAQFFTVSDSRFSMLVDYWLEKGLVREWQGLVGQLELGGRFVPLPSSPPRFIGVNGMRPLADSLLSETSMVNVVRPCWISKLEPFNGMWHLSENGKPRGEFDAIVIAHNGKCANRLLASSGLPLIARQMK</sequence>
<feature type="coiled-coil region" evidence="6">
    <location>
        <begin position="188"/>
        <end position="227"/>
    </location>
</feature>
<dbReference type="InterPro" id="IPR036188">
    <property type="entry name" value="FAD/NAD-bd_sf"/>
</dbReference>
<keyword evidence="4" id="KW-0493">Microtubule</keyword>
<dbReference type="InterPro" id="IPR044806">
    <property type="entry name" value="WVD2/WDL1-4"/>
</dbReference>
<feature type="compositionally biased region" description="Polar residues" evidence="7">
    <location>
        <begin position="84"/>
        <end position="125"/>
    </location>
</feature>
<dbReference type="InterPro" id="IPR027329">
    <property type="entry name" value="TPX2_C"/>
</dbReference>
<feature type="domain" description="TPX2 C-terminal" evidence="8">
    <location>
        <begin position="181"/>
        <end position="250"/>
    </location>
</feature>
<comment type="subcellular location">
    <subcellularLocation>
        <location evidence="1">Cytoplasm</location>
        <location evidence="1">Cytoskeleton</location>
    </subcellularLocation>
</comment>
<feature type="compositionally biased region" description="Basic and acidic residues" evidence="7">
    <location>
        <begin position="69"/>
        <end position="83"/>
    </location>
</feature>
<dbReference type="Gene3D" id="3.90.660.10">
    <property type="match status" value="1"/>
</dbReference>
<evidence type="ECO:0000313" key="10">
    <source>
        <dbReference type="Proteomes" id="UP000593576"/>
    </source>
</evidence>
<evidence type="ECO:0000256" key="7">
    <source>
        <dbReference type="SAM" id="MobiDB-lite"/>
    </source>
</evidence>
<evidence type="ECO:0000256" key="2">
    <source>
        <dbReference type="ARBA" id="ARBA00005885"/>
    </source>
</evidence>
<accession>A0A7J9L0N2</accession>
<dbReference type="Proteomes" id="UP000593576">
    <property type="component" value="Unassembled WGS sequence"/>
</dbReference>
<feature type="non-terminal residue" evidence="9">
    <location>
        <position position="1"/>
    </location>
</feature>
<dbReference type="OrthoDB" id="1925970at2759"/>
<evidence type="ECO:0000256" key="4">
    <source>
        <dbReference type="ARBA" id="ARBA00022701"/>
    </source>
</evidence>
<dbReference type="SUPFAM" id="SSF51905">
    <property type="entry name" value="FAD/NAD(P)-binding domain"/>
    <property type="match status" value="1"/>
</dbReference>
<keyword evidence="6" id="KW-0175">Coiled coil</keyword>
<evidence type="ECO:0000256" key="1">
    <source>
        <dbReference type="ARBA" id="ARBA00004245"/>
    </source>
</evidence>
<comment type="similarity">
    <text evidence="2">Belongs to the TPX2 family.</text>
</comment>
<dbReference type="EMBL" id="JABFAF010000004">
    <property type="protein sequence ID" value="MBA0852283.1"/>
    <property type="molecule type" value="Genomic_DNA"/>
</dbReference>
<dbReference type="PANTHER" id="PTHR46372">
    <property type="entry name" value="PROTEIN WVD2-LIKE 3"/>
    <property type="match status" value="1"/>
</dbReference>
<evidence type="ECO:0000313" key="9">
    <source>
        <dbReference type="EMBL" id="MBA0852283.1"/>
    </source>
</evidence>
<dbReference type="GO" id="GO:0005874">
    <property type="term" value="C:microtubule"/>
    <property type="evidence" value="ECO:0007669"/>
    <property type="project" value="UniProtKB-KW"/>
</dbReference>
<evidence type="ECO:0000259" key="8">
    <source>
        <dbReference type="Pfam" id="PF06886"/>
    </source>
</evidence>
<dbReference type="Pfam" id="PF13450">
    <property type="entry name" value="NAD_binding_8"/>
    <property type="match status" value="1"/>
</dbReference>
<evidence type="ECO:0000256" key="3">
    <source>
        <dbReference type="ARBA" id="ARBA00022490"/>
    </source>
</evidence>
<organism evidence="9 10">
    <name type="scientific">Gossypium schwendimanii</name>
    <name type="common">Cotton</name>
    <dbReference type="NCBI Taxonomy" id="34291"/>
    <lineage>
        <taxon>Eukaryota</taxon>
        <taxon>Viridiplantae</taxon>
        <taxon>Streptophyta</taxon>
        <taxon>Embryophyta</taxon>
        <taxon>Tracheophyta</taxon>
        <taxon>Spermatophyta</taxon>
        <taxon>Magnoliopsida</taxon>
        <taxon>eudicotyledons</taxon>
        <taxon>Gunneridae</taxon>
        <taxon>Pentapetalae</taxon>
        <taxon>rosids</taxon>
        <taxon>malvids</taxon>
        <taxon>Malvales</taxon>
        <taxon>Malvaceae</taxon>
        <taxon>Malvoideae</taxon>
        <taxon>Gossypium</taxon>
    </lineage>
</organism>
<feature type="region of interest" description="Disordered" evidence="7">
    <location>
        <begin position="68"/>
        <end position="157"/>
    </location>
</feature>
<reference evidence="9 10" key="1">
    <citation type="journal article" date="2019" name="Genome Biol. Evol.">
        <title>Insights into the evolution of the New World diploid cottons (Gossypium, subgenus Houzingenia) based on genome sequencing.</title>
        <authorList>
            <person name="Grover C.E."/>
            <person name="Arick M.A. 2nd"/>
            <person name="Thrash A."/>
            <person name="Conover J.L."/>
            <person name="Sanders W.S."/>
            <person name="Peterson D.G."/>
            <person name="Frelichowski J.E."/>
            <person name="Scheffler J.A."/>
            <person name="Scheffler B.E."/>
            <person name="Wendel J.F."/>
        </authorList>
    </citation>
    <scope>NUCLEOTIDE SEQUENCE [LARGE SCALE GENOMIC DNA]</scope>
    <source>
        <strain evidence="9">1</strain>
        <tissue evidence="9">Leaf</tissue>
    </source>
</reference>
<dbReference type="GO" id="GO:0008017">
    <property type="term" value="F:microtubule binding"/>
    <property type="evidence" value="ECO:0007669"/>
    <property type="project" value="InterPro"/>
</dbReference>
<comment type="caution">
    <text evidence="9">The sequence shown here is derived from an EMBL/GenBank/DDBJ whole genome shotgun (WGS) entry which is preliminary data.</text>
</comment>
<evidence type="ECO:0000256" key="6">
    <source>
        <dbReference type="SAM" id="Coils"/>
    </source>
</evidence>
<evidence type="ECO:0000256" key="5">
    <source>
        <dbReference type="ARBA" id="ARBA00023212"/>
    </source>
</evidence>
<dbReference type="PANTHER" id="PTHR46372:SF6">
    <property type="entry name" value="PROTEIN WVD2-LIKE 1"/>
    <property type="match status" value="1"/>
</dbReference>
<proteinExistence type="inferred from homology"/>
<keyword evidence="5" id="KW-0206">Cytoskeleton</keyword>
<dbReference type="Gene3D" id="3.50.50.60">
    <property type="entry name" value="FAD/NAD(P)-binding domain"/>
    <property type="match status" value="1"/>
</dbReference>
<gene>
    <name evidence="9" type="ORF">Goshw_003437</name>
</gene>
<dbReference type="GO" id="GO:0000226">
    <property type="term" value="P:microtubule cytoskeleton organization"/>
    <property type="evidence" value="ECO:0007669"/>
    <property type="project" value="InterPro"/>
</dbReference>